<name>A0ABS9JZZ7_9RHOO</name>
<feature type="binding site" evidence="2">
    <location>
        <begin position="98"/>
        <end position="101"/>
    </location>
    <ligand>
        <name>substrate</name>
    </ligand>
</feature>
<dbReference type="Gene3D" id="3.30.70.260">
    <property type="match status" value="1"/>
</dbReference>
<gene>
    <name evidence="2 3" type="primary">rpiA</name>
    <name evidence="3" type="ORF">LZ012_05470</name>
</gene>
<comment type="caution">
    <text evidence="3">The sequence shown here is derived from an EMBL/GenBank/DDBJ whole genome shotgun (WGS) entry which is preliminary data.</text>
</comment>
<organism evidence="3 4">
    <name type="scientific">Dechloromonas hankyongensis</name>
    <dbReference type="NCBI Taxonomy" id="2908002"/>
    <lineage>
        <taxon>Bacteria</taxon>
        <taxon>Pseudomonadati</taxon>
        <taxon>Pseudomonadota</taxon>
        <taxon>Betaproteobacteria</taxon>
        <taxon>Rhodocyclales</taxon>
        <taxon>Azonexaceae</taxon>
        <taxon>Dechloromonas</taxon>
    </lineage>
</organism>
<dbReference type="EC" id="5.3.1.6" evidence="2"/>
<dbReference type="HAMAP" id="MF_00170">
    <property type="entry name" value="Rib_5P_isom_A"/>
    <property type="match status" value="1"/>
</dbReference>
<dbReference type="InterPro" id="IPR020672">
    <property type="entry name" value="Ribose5P_isomerase_typA_subgr"/>
</dbReference>
<dbReference type="Pfam" id="PF06026">
    <property type="entry name" value="Rib_5-P_isom_A"/>
    <property type="match status" value="1"/>
</dbReference>
<dbReference type="SUPFAM" id="SSF75445">
    <property type="entry name" value="D-ribose-5-phosphate isomerase (RpiA), lid domain"/>
    <property type="match status" value="1"/>
</dbReference>
<evidence type="ECO:0000256" key="2">
    <source>
        <dbReference type="HAMAP-Rule" id="MF_00170"/>
    </source>
</evidence>
<feature type="active site" description="Proton acceptor" evidence="2">
    <location>
        <position position="107"/>
    </location>
</feature>
<feature type="binding site" evidence="2">
    <location>
        <begin position="85"/>
        <end position="88"/>
    </location>
    <ligand>
        <name>substrate</name>
    </ligand>
</feature>
<comment type="catalytic activity">
    <reaction evidence="2">
        <text>aldehydo-D-ribose 5-phosphate = D-ribulose 5-phosphate</text>
        <dbReference type="Rhea" id="RHEA:14657"/>
        <dbReference type="ChEBI" id="CHEBI:58121"/>
        <dbReference type="ChEBI" id="CHEBI:58273"/>
        <dbReference type="EC" id="5.3.1.6"/>
    </reaction>
</comment>
<feature type="binding site" evidence="2">
    <location>
        <begin position="32"/>
        <end position="35"/>
    </location>
    <ligand>
        <name>substrate</name>
    </ligand>
</feature>
<comment type="pathway">
    <text evidence="2">Carbohydrate degradation; pentose phosphate pathway; D-ribose 5-phosphate from D-ribulose 5-phosphate (non-oxidative stage): step 1/1.</text>
</comment>
<protein>
    <recommendedName>
        <fullName evidence="2">Ribose-5-phosphate isomerase A</fullName>
        <ecNumber evidence="2">5.3.1.6</ecNumber>
    </recommendedName>
    <alternativeName>
        <fullName evidence="2">Phosphoriboisomerase A</fullName>
        <shortName evidence="2">PRI</shortName>
    </alternativeName>
</protein>
<dbReference type="NCBIfam" id="TIGR00021">
    <property type="entry name" value="rpiA"/>
    <property type="match status" value="1"/>
</dbReference>
<evidence type="ECO:0000313" key="4">
    <source>
        <dbReference type="Proteomes" id="UP001165384"/>
    </source>
</evidence>
<dbReference type="Gene3D" id="3.40.50.1360">
    <property type="match status" value="1"/>
</dbReference>
<comment type="similarity">
    <text evidence="2">Belongs to the ribose 5-phosphate isomerase family.</text>
</comment>
<dbReference type="PANTHER" id="PTHR11934">
    <property type="entry name" value="RIBOSE-5-PHOSPHATE ISOMERASE"/>
    <property type="match status" value="1"/>
</dbReference>
<dbReference type="InterPro" id="IPR004788">
    <property type="entry name" value="Ribose5P_isomerase_type_A"/>
</dbReference>
<feature type="binding site" evidence="2">
    <location>
        <position position="125"/>
    </location>
    <ligand>
        <name>substrate</name>
    </ligand>
</feature>
<keyword evidence="1 2" id="KW-0413">Isomerase</keyword>
<reference evidence="3" key="1">
    <citation type="submission" date="2022-01" db="EMBL/GenBank/DDBJ databases">
        <authorList>
            <person name="Jo J.-H."/>
            <person name="Im W.-T."/>
        </authorList>
    </citation>
    <scope>NUCLEOTIDE SEQUENCE</scope>
    <source>
        <strain evidence="3">XY25</strain>
    </source>
</reference>
<dbReference type="Proteomes" id="UP001165384">
    <property type="component" value="Unassembled WGS sequence"/>
</dbReference>
<dbReference type="EMBL" id="JAKLTN010000001">
    <property type="protein sequence ID" value="MCG2576441.1"/>
    <property type="molecule type" value="Genomic_DNA"/>
</dbReference>
<proteinExistence type="inferred from homology"/>
<comment type="function">
    <text evidence="2">Catalyzes the reversible conversion of ribose-5-phosphate to ribulose 5-phosphate.</text>
</comment>
<evidence type="ECO:0000313" key="3">
    <source>
        <dbReference type="EMBL" id="MCG2576441.1"/>
    </source>
</evidence>
<sequence>MTQDELKQAVAQAAADYVAQTAPAGSIIGVGTGSTANFFIDALAAIKDRYQGAVASSEATRKRLEGHGITVFDLNDVSDIPVYVDGADEIDGGLNMIKGGGGALTREKIVAAVAREFVCICDASKLVEVMGKFPLPVEVIPMARAHVARELAKLGGTPVLREGFVTDNGNVILDVKGLAITDPKGLEAQVNQITGVVTNGLFAVRPANLLLLGTADGVKSIR</sequence>
<dbReference type="RefSeq" id="WP_275708367.1">
    <property type="nucleotide sequence ID" value="NZ_JAKLTN010000001.1"/>
</dbReference>
<accession>A0ABS9JZZ7</accession>
<dbReference type="CDD" id="cd01398">
    <property type="entry name" value="RPI_A"/>
    <property type="match status" value="1"/>
</dbReference>
<comment type="subunit">
    <text evidence="2">Homodimer.</text>
</comment>
<dbReference type="GO" id="GO:0004751">
    <property type="term" value="F:ribose-5-phosphate isomerase activity"/>
    <property type="evidence" value="ECO:0007669"/>
    <property type="project" value="UniProtKB-EC"/>
</dbReference>
<evidence type="ECO:0000256" key="1">
    <source>
        <dbReference type="ARBA" id="ARBA00023235"/>
    </source>
</evidence>
<dbReference type="SUPFAM" id="SSF100950">
    <property type="entry name" value="NagB/RpiA/CoA transferase-like"/>
    <property type="match status" value="1"/>
</dbReference>
<dbReference type="InterPro" id="IPR037171">
    <property type="entry name" value="NagB/RpiA_transferase-like"/>
</dbReference>
<dbReference type="PANTHER" id="PTHR11934:SF0">
    <property type="entry name" value="RIBOSE-5-PHOSPHATE ISOMERASE"/>
    <property type="match status" value="1"/>
</dbReference>
<keyword evidence="4" id="KW-1185">Reference proteome</keyword>
<dbReference type="NCBIfam" id="NF001924">
    <property type="entry name" value="PRK00702.1"/>
    <property type="match status" value="1"/>
</dbReference>